<evidence type="ECO:0000313" key="5">
    <source>
        <dbReference type="Proteomes" id="UP000274131"/>
    </source>
</evidence>
<evidence type="ECO:0000313" key="6">
    <source>
        <dbReference type="WBParaSite" id="EVEC_0000023101-mRNA-1"/>
    </source>
</evidence>
<dbReference type="Proteomes" id="UP000274131">
    <property type="component" value="Unassembled WGS sequence"/>
</dbReference>
<reference evidence="4 5" key="2">
    <citation type="submission" date="2018-10" db="EMBL/GenBank/DDBJ databases">
        <authorList>
            <consortium name="Pathogen Informatics"/>
        </authorList>
    </citation>
    <scope>NUCLEOTIDE SEQUENCE [LARGE SCALE GENOMIC DNA]</scope>
</reference>
<evidence type="ECO:0000256" key="1">
    <source>
        <dbReference type="ARBA" id="ARBA00022857"/>
    </source>
</evidence>
<dbReference type="WBParaSite" id="EVEC_0000023101-mRNA-1">
    <property type="protein sequence ID" value="EVEC_0000023101-mRNA-1"/>
    <property type="gene ID" value="EVEC_0000023101"/>
</dbReference>
<keyword evidence="5" id="KW-1185">Reference proteome</keyword>
<dbReference type="OrthoDB" id="272303at2759"/>
<dbReference type="EMBL" id="UXUI01000106">
    <property type="protein sequence ID" value="VDD85019.1"/>
    <property type="molecule type" value="Genomic_DNA"/>
</dbReference>
<dbReference type="PANTHER" id="PTHR11082:SF5">
    <property type="entry name" value="TRNA-DIHYDROURIDINE(16_17) SYNTHASE [NAD(P)(+)]-LIKE"/>
    <property type="match status" value="1"/>
</dbReference>
<dbReference type="GO" id="GO:0017150">
    <property type="term" value="F:tRNA dihydrouridine synthase activity"/>
    <property type="evidence" value="ECO:0007669"/>
    <property type="project" value="TreeGrafter"/>
</dbReference>
<evidence type="ECO:0000259" key="3">
    <source>
        <dbReference type="Pfam" id="PF01207"/>
    </source>
</evidence>
<keyword evidence="2" id="KW-0520">NAD</keyword>
<dbReference type="SUPFAM" id="SSF51395">
    <property type="entry name" value="FMN-linked oxidoreductases"/>
    <property type="match status" value="1"/>
</dbReference>
<dbReference type="STRING" id="51028.A0A0N4USU7"/>
<dbReference type="Gene3D" id="3.20.20.70">
    <property type="entry name" value="Aldolase class I"/>
    <property type="match status" value="1"/>
</dbReference>
<dbReference type="InterPro" id="IPR013785">
    <property type="entry name" value="Aldolase_TIM"/>
</dbReference>
<accession>A0A0N4USU7</accession>
<protein>
    <submittedName>
        <fullName evidence="6">Dus domain-containing protein</fullName>
    </submittedName>
</protein>
<gene>
    <name evidence="4" type="ORF">EVEC_LOCUS162</name>
</gene>
<dbReference type="InterPro" id="IPR035587">
    <property type="entry name" value="DUS-like_FMN-bd"/>
</dbReference>
<evidence type="ECO:0000313" key="4">
    <source>
        <dbReference type="EMBL" id="VDD85019.1"/>
    </source>
</evidence>
<dbReference type="PANTHER" id="PTHR11082">
    <property type="entry name" value="TRNA-DIHYDROURIDINE SYNTHASE"/>
    <property type="match status" value="1"/>
</dbReference>
<name>A0A0N4USU7_ENTVE</name>
<evidence type="ECO:0000256" key="2">
    <source>
        <dbReference type="ARBA" id="ARBA00023027"/>
    </source>
</evidence>
<sequence>MLTVHGRTREQRGPHTGLANWEAIRVVCQSVDVPVIANGNIQIFTDIERCLSETGAKAVMSAEGVLSNPLLFENKCEPNWVIGKEYLDYAERYKANISAIRAHLFRICHYSLLEYTDLREKMSYVCTIPEFCDILTEIQARVKQLSPDYSDPGESLENFDSGMGFESYISSLPHWICKPYLRPQRDDSTASTSDYRERRRAELEVIAEQTGLSKRQIRKREKRKIGYQKTKSRKQTYIKCLRCSMPASQGCKFLFCRNCCRYKSAHEKLDCKVSVLEI</sequence>
<dbReference type="Pfam" id="PF01207">
    <property type="entry name" value="Dus"/>
    <property type="match status" value="1"/>
</dbReference>
<keyword evidence="1" id="KW-0521">NADP</keyword>
<feature type="domain" description="DUS-like FMN-binding" evidence="3">
    <location>
        <begin position="1"/>
        <end position="107"/>
    </location>
</feature>
<organism evidence="6">
    <name type="scientific">Enterobius vermicularis</name>
    <name type="common">Human pinworm</name>
    <dbReference type="NCBI Taxonomy" id="51028"/>
    <lineage>
        <taxon>Eukaryota</taxon>
        <taxon>Metazoa</taxon>
        <taxon>Ecdysozoa</taxon>
        <taxon>Nematoda</taxon>
        <taxon>Chromadorea</taxon>
        <taxon>Rhabditida</taxon>
        <taxon>Spirurina</taxon>
        <taxon>Oxyuridomorpha</taxon>
        <taxon>Oxyuroidea</taxon>
        <taxon>Oxyuridae</taxon>
        <taxon>Enterobius</taxon>
    </lineage>
</organism>
<dbReference type="AlphaFoldDB" id="A0A0N4USU7"/>
<proteinExistence type="predicted"/>
<reference evidence="6" key="1">
    <citation type="submission" date="2017-02" db="UniProtKB">
        <authorList>
            <consortium name="WormBaseParasite"/>
        </authorList>
    </citation>
    <scope>IDENTIFICATION</scope>
</reference>